<comment type="caution">
    <text evidence="1">The sequence shown here is derived from an EMBL/GenBank/DDBJ whole genome shotgun (WGS) entry which is preliminary data.</text>
</comment>
<accession>A0ACB7CF45</accession>
<protein>
    <submittedName>
        <fullName evidence="1">Uncharacterized protein</fullName>
    </submittedName>
</protein>
<organism evidence="1 2">
    <name type="scientific">Pneumocystis oryctolagi</name>
    <dbReference type="NCBI Taxonomy" id="42067"/>
    <lineage>
        <taxon>Eukaryota</taxon>
        <taxon>Fungi</taxon>
        <taxon>Dikarya</taxon>
        <taxon>Ascomycota</taxon>
        <taxon>Taphrinomycotina</taxon>
        <taxon>Pneumocystomycetes</taxon>
        <taxon>Pneumocystaceae</taxon>
        <taxon>Pneumocystis</taxon>
    </lineage>
</organism>
<dbReference type="Proteomes" id="UP000768646">
    <property type="component" value="Unassembled WGS sequence"/>
</dbReference>
<name>A0ACB7CF45_9ASCO</name>
<reference evidence="1 2" key="1">
    <citation type="journal article" date="2021" name="Commun. Biol.">
        <title>Genomic insights into the host specific adaptation of the Pneumocystis genus.</title>
        <authorList>
            <person name="Cisse O.H."/>
            <person name="Ma L."/>
            <person name="Dekker J.P."/>
            <person name="Khil P.P."/>
            <person name="Youn J.-H."/>
            <person name="Brenchley J.M."/>
            <person name="Blair R."/>
            <person name="Pahar B."/>
            <person name="Chabe M."/>
            <person name="Van Rompay K.K.A."/>
            <person name="Keesler R."/>
            <person name="Sukura A."/>
            <person name="Hirsch V."/>
            <person name="Kutty G."/>
            <person name="Liu Y."/>
            <person name="Peng L."/>
            <person name="Chen J."/>
            <person name="Song J."/>
            <person name="Weissenbacher-Lang C."/>
            <person name="Xu J."/>
            <person name="Upham N.S."/>
            <person name="Stajich J.E."/>
            <person name="Cuomo C.A."/>
            <person name="Cushion M.T."/>
            <person name="Kovacs J.A."/>
        </authorList>
    </citation>
    <scope>NUCLEOTIDE SEQUENCE [LARGE SCALE GENOMIC DNA]</scope>
    <source>
        <strain evidence="1 2">RABM</strain>
    </source>
</reference>
<evidence type="ECO:0000313" key="2">
    <source>
        <dbReference type="Proteomes" id="UP000768646"/>
    </source>
</evidence>
<gene>
    <name evidence="1" type="ORF">PORY_001282</name>
</gene>
<dbReference type="EMBL" id="JABTEG010000004">
    <property type="protein sequence ID" value="KAG4305112.1"/>
    <property type="molecule type" value="Genomic_DNA"/>
</dbReference>
<proteinExistence type="predicted"/>
<evidence type="ECO:0000313" key="1">
    <source>
        <dbReference type="EMBL" id="KAG4305112.1"/>
    </source>
</evidence>
<keyword evidence="2" id="KW-1185">Reference proteome</keyword>
<sequence>MTGPRFEQTDFSLQPRSDAAIKLIANVPVRLTNKRIVSCDGGGGALGHPKIYINLDKNEENSCGYCIFIY</sequence>